<evidence type="ECO:0000313" key="13">
    <source>
        <dbReference type="Proteomes" id="UP000076404"/>
    </source>
</evidence>
<name>A0A143BPS5_9BACT</name>
<dbReference type="InterPro" id="IPR017261">
    <property type="entry name" value="DNA_mismatch_repair_MutS/MSH"/>
</dbReference>
<dbReference type="EMBL" id="CP011454">
    <property type="protein sequence ID" value="AMW07046.1"/>
    <property type="molecule type" value="Genomic_DNA"/>
</dbReference>
<dbReference type="InterPro" id="IPR000432">
    <property type="entry name" value="DNA_mismatch_repair_MutS_C"/>
</dbReference>
<feature type="binding site" evidence="9">
    <location>
        <begin position="628"/>
        <end position="635"/>
    </location>
    <ligand>
        <name>ATP</name>
        <dbReference type="ChEBI" id="CHEBI:30616"/>
    </ligand>
</feature>
<dbReference type="Pfam" id="PF05192">
    <property type="entry name" value="MutS_III"/>
    <property type="match status" value="1"/>
</dbReference>
<evidence type="ECO:0000259" key="11">
    <source>
        <dbReference type="PROSITE" id="PS00486"/>
    </source>
</evidence>
<dbReference type="FunFam" id="3.40.50.300:FF:000870">
    <property type="entry name" value="MutS protein homolog 4"/>
    <property type="match status" value="1"/>
</dbReference>
<dbReference type="SMART" id="SM00534">
    <property type="entry name" value="MUTSac"/>
    <property type="match status" value="1"/>
</dbReference>
<gene>
    <name evidence="9" type="primary">mutS</name>
    <name evidence="12" type="ORF">GEMMAAP_19695</name>
</gene>
<keyword evidence="6 9" id="KW-0238">DNA-binding</keyword>
<dbReference type="PANTHER" id="PTHR11361:SF34">
    <property type="entry name" value="DNA MISMATCH REPAIR PROTEIN MSH1, MITOCHONDRIAL"/>
    <property type="match status" value="1"/>
</dbReference>
<dbReference type="GO" id="GO:0140664">
    <property type="term" value="F:ATP-dependent DNA damage sensor activity"/>
    <property type="evidence" value="ECO:0007669"/>
    <property type="project" value="InterPro"/>
</dbReference>
<dbReference type="PROSITE" id="PS00486">
    <property type="entry name" value="DNA_MISMATCH_REPAIR_2"/>
    <property type="match status" value="1"/>
</dbReference>
<dbReference type="SUPFAM" id="SSF52540">
    <property type="entry name" value="P-loop containing nucleoside triphosphate hydrolases"/>
    <property type="match status" value="1"/>
</dbReference>
<proteinExistence type="inferred from homology"/>
<dbReference type="InterPro" id="IPR007696">
    <property type="entry name" value="DNA_mismatch_repair_MutS_core"/>
</dbReference>
<dbReference type="InterPro" id="IPR007695">
    <property type="entry name" value="DNA_mismatch_repair_MutS-lik_N"/>
</dbReference>
<dbReference type="eggNOG" id="COG0249">
    <property type="taxonomic scope" value="Bacteria"/>
</dbReference>
<dbReference type="NCBIfam" id="NF003810">
    <property type="entry name" value="PRK05399.1"/>
    <property type="match status" value="1"/>
</dbReference>
<dbReference type="GO" id="GO:0003684">
    <property type="term" value="F:damaged DNA binding"/>
    <property type="evidence" value="ECO:0007669"/>
    <property type="project" value="UniProtKB-UniRule"/>
</dbReference>
<dbReference type="InterPro" id="IPR036678">
    <property type="entry name" value="MutS_con_dom_sf"/>
</dbReference>
<feature type="domain" description="DNA mismatch repair proteins mutS family" evidence="11">
    <location>
        <begin position="702"/>
        <end position="718"/>
    </location>
</feature>
<dbReference type="HAMAP" id="MF_00096">
    <property type="entry name" value="MutS"/>
    <property type="match status" value="1"/>
</dbReference>
<comment type="similarity">
    <text evidence="1 9 10">Belongs to the DNA mismatch repair MutS family.</text>
</comment>
<dbReference type="InterPro" id="IPR045076">
    <property type="entry name" value="MutS"/>
</dbReference>
<reference evidence="12 13" key="1">
    <citation type="journal article" date="2014" name="Proc. Natl. Acad. Sci. U.S.A.">
        <title>Functional type 2 photosynthetic reaction centers found in the rare bacterial phylum Gemmatimonadetes.</title>
        <authorList>
            <person name="Zeng Y."/>
            <person name="Feng F."/>
            <person name="Medova H."/>
            <person name="Dean J."/>
            <person name="Koblizek M."/>
        </authorList>
    </citation>
    <scope>NUCLEOTIDE SEQUENCE [LARGE SCALE GENOMIC DNA]</scope>
    <source>
        <strain evidence="12 13">AP64</strain>
    </source>
</reference>
<dbReference type="SUPFAM" id="SSF55271">
    <property type="entry name" value="DNA repair protein MutS, domain I"/>
    <property type="match status" value="1"/>
</dbReference>
<evidence type="ECO:0000256" key="6">
    <source>
        <dbReference type="ARBA" id="ARBA00023125"/>
    </source>
</evidence>
<dbReference type="Gene3D" id="3.30.420.110">
    <property type="entry name" value="MutS, connector domain"/>
    <property type="match status" value="1"/>
</dbReference>
<evidence type="ECO:0000256" key="8">
    <source>
        <dbReference type="ARBA" id="ARBA00024647"/>
    </source>
</evidence>
<dbReference type="SUPFAM" id="SSF53150">
    <property type="entry name" value="DNA repair protein MutS, domain II"/>
    <property type="match status" value="1"/>
</dbReference>
<dbReference type="FunFam" id="1.10.1420.10:FF:000001">
    <property type="entry name" value="DNA mismatch repair protein MutS"/>
    <property type="match status" value="1"/>
</dbReference>
<evidence type="ECO:0000256" key="9">
    <source>
        <dbReference type="HAMAP-Rule" id="MF_00096"/>
    </source>
</evidence>
<evidence type="ECO:0000313" key="12">
    <source>
        <dbReference type="EMBL" id="AMW07046.1"/>
    </source>
</evidence>
<dbReference type="NCBIfam" id="TIGR01070">
    <property type="entry name" value="mutS1"/>
    <property type="match status" value="1"/>
</dbReference>
<dbReference type="SMART" id="SM00533">
    <property type="entry name" value="MUTSd"/>
    <property type="match status" value="1"/>
</dbReference>
<dbReference type="GO" id="GO:0006298">
    <property type="term" value="P:mismatch repair"/>
    <property type="evidence" value="ECO:0007669"/>
    <property type="project" value="UniProtKB-UniRule"/>
</dbReference>
<evidence type="ECO:0000256" key="2">
    <source>
        <dbReference type="ARBA" id="ARBA00021982"/>
    </source>
</evidence>
<dbReference type="CDD" id="cd03284">
    <property type="entry name" value="ABC_MutS1"/>
    <property type="match status" value="1"/>
</dbReference>
<dbReference type="Gene3D" id="1.10.1420.10">
    <property type="match status" value="2"/>
</dbReference>
<dbReference type="SUPFAM" id="SSF48334">
    <property type="entry name" value="DNA repair protein MutS, domain III"/>
    <property type="match status" value="1"/>
</dbReference>
<organism evidence="12 13">
    <name type="scientific">Gemmatimonas phototrophica</name>
    <dbReference type="NCBI Taxonomy" id="1379270"/>
    <lineage>
        <taxon>Bacteria</taxon>
        <taxon>Pseudomonadati</taxon>
        <taxon>Gemmatimonadota</taxon>
        <taxon>Gemmatimonadia</taxon>
        <taxon>Gemmatimonadales</taxon>
        <taxon>Gemmatimonadaceae</taxon>
        <taxon>Gemmatimonas</taxon>
    </lineage>
</organism>
<dbReference type="PANTHER" id="PTHR11361">
    <property type="entry name" value="DNA MISMATCH REPAIR PROTEIN MUTS FAMILY MEMBER"/>
    <property type="match status" value="1"/>
</dbReference>
<dbReference type="InterPro" id="IPR016151">
    <property type="entry name" value="DNA_mismatch_repair_MutS_N"/>
</dbReference>
<protein>
    <recommendedName>
        <fullName evidence="2 9">DNA mismatch repair protein MutS</fullName>
    </recommendedName>
</protein>
<evidence type="ECO:0000256" key="5">
    <source>
        <dbReference type="ARBA" id="ARBA00022840"/>
    </source>
</evidence>
<dbReference type="GO" id="GO:0005524">
    <property type="term" value="F:ATP binding"/>
    <property type="evidence" value="ECO:0007669"/>
    <property type="project" value="UniProtKB-UniRule"/>
</dbReference>
<dbReference type="InterPro" id="IPR027417">
    <property type="entry name" value="P-loop_NTPase"/>
</dbReference>
<dbReference type="Pfam" id="PF00488">
    <property type="entry name" value="MutS_V"/>
    <property type="match status" value="1"/>
</dbReference>
<keyword evidence="7 9" id="KW-0234">DNA repair</keyword>
<dbReference type="GO" id="GO:0005829">
    <property type="term" value="C:cytosol"/>
    <property type="evidence" value="ECO:0007669"/>
    <property type="project" value="TreeGrafter"/>
</dbReference>
<dbReference type="AlphaFoldDB" id="A0A143BPS5"/>
<reference evidence="12 13" key="2">
    <citation type="journal article" date="2016" name="Environ. Microbiol. Rep.">
        <title>Metagenomic evidence for the presence of phototrophic Gemmatimonadetes bacteria in diverse environments.</title>
        <authorList>
            <person name="Zeng Y."/>
            <person name="Baumbach J."/>
            <person name="Barbosa E.G."/>
            <person name="Azevedo V."/>
            <person name="Zhang C."/>
            <person name="Koblizek M."/>
        </authorList>
    </citation>
    <scope>NUCLEOTIDE SEQUENCE [LARGE SCALE GENOMIC DNA]</scope>
    <source>
        <strain evidence="12 13">AP64</strain>
    </source>
</reference>
<dbReference type="Gene3D" id="3.40.1170.10">
    <property type="entry name" value="DNA repair protein MutS, domain I"/>
    <property type="match status" value="1"/>
</dbReference>
<comment type="function">
    <text evidence="8 9">This protein is involved in the repair of mismatches in DNA. It is possible that it carries out the mismatch recognition step. This protein has a weak ATPase activity.</text>
</comment>
<dbReference type="Gene3D" id="3.40.50.300">
    <property type="entry name" value="P-loop containing nucleotide triphosphate hydrolases"/>
    <property type="match status" value="1"/>
</dbReference>
<dbReference type="Pfam" id="PF01624">
    <property type="entry name" value="MutS_I"/>
    <property type="match status" value="1"/>
</dbReference>
<dbReference type="PIRSF" id="PIRSF037677">
    <property type="entry name" value="DNA_mis_repair_Msh6"/>
    <property type="match status" value="1"/>
</dbReference>
<evidence type="ECO:0000256" key="10">
    <source>
        <dbReference type="RuleBase" id="RU003756"/>
    </source>
</evidence>
<evidence type="ECO:0000256" key="3">
    <source>
        <dbReference type="ARBA" id="ARBA00022741"/>
    </source>
</evidence>
<dbReference type="OrthoDB" id="9802448at2"/>
<keyword evidence="4 9" id="KW-0227">DNA damage</keyword>
<dbReference type="InterPro" id="IPR007860">
    <property type="entry name" value="DNA_mmatch_repair_MutS_con_dom"/>
</dbReference>
<dbReference type="InterPro" id="IPR007861">
    <property type="entry name" value="DNA_mismatch_repair_MutS_clamp"/>
</dbReference>
<evidence type="ECO:0000256" key="4">
    <source>
        <dbReference type="ARBA" id="ARBA00022763"/>
    </source>
</evidence>
<keyword evidence="3 9" id="KW-0547">Nucleotide-binding</keyword>
<dbReference type="InterPro" id="IPR005748">
    <property type="entry name" value="DNA_mismatch_repair_MutS"/>
</dbReference>
<accession>A0A143BPS5</accession>
<dbReference type="Pfam" id="PF05188">
    <property type="entry name" value="MutS_II"/>
    <property type="match status" value="1"/>
</dbReference>
<dbReference type="KEGG" id="gph:GEMMAAP_19695"/>
<keyword evidence="5 9" id="KW-0067">ATP-binding</keyword>
<dbReference type="GO" id="GO:0030983">
    <property type="term" value="F:mismatched DNA binding"/>
    <property type="evidence" value="ECO:0007669"/>
    <property type="project" value="InterPro"/>
</dbReference>
<dbReference type="Proteomes" id="UP000076404">
    <property type="component" value="Chromosome"/>
</dbReference>
<evidence type="ECO:0000256" key="7">
    <source>
        <dbReference type="ARBA" id="ARBA00023204"/>
    </source>
</evidence>
<dbReference type="InterPro" id="IPR036187">
    <property type="entry name" value="DNA_mismatch_repair_MutS_sf"/>
</dbReference>
<dbReference type="STRING" id="1379270.GEMMAAP_19695"/>
<sequence length="896" mass="97493">MQQYREIKARHQDAILFFRMGDFYEMFYEDAEVASRAIGLTLTSRNNGGAAEVPLAGIPVKAAAEYLRRLVGQGYRVAICEQVEDPKLAKGLVKREVVETITPGAVFADDLLDGSRANYVCAVAMGRDTSRDAARDQIGVAAADLSTGELRLFIVTLADAPAVLARLAPRELLLVRNATQPELDAALSVVDNALVTHREGWEFDAQLAADELTRQFDVRSLEGFGLGSDDRAAVGAAGALLRYLRELQPGGLPHLARPLVERPGGIMPLDEMTRRNLELVESLRGGEVAGTLLSVLDRTATPMGQRLLRAWLLAPLLERGAIEQRLDAVTVLVRDPVGRTALREALDGVRDVERLASKAAAGRATPRELRALGDSLARLPQVAKAVRDVLSHANQGGSQGGELAHMLQHWDDGADCAAKLTHMLVARPPLMIGDEDTIAPGVDADLDELRALRDGGKDAIATIQQQERARTGIASLKVGFNKVFGYFLEISNANKHLVPDDYQRRQTLTGAERYVTPALKEYEEKVLSAADRIETRERELFEALRRDAGAAIARWQVVARRVATIDVLSSFADVAEREQYVRPELHDDYDMEIVAGRHPVVERMMAREKFIPNDLLLTSDAQLIVLTGPNMAGKSTILRQVGLIQLLAQVGAYVPARRARLPIVDRLFTRVGASDNLVRGQSTFMVEMSETSAILHTATKRSLVLLDEIGRGTSTYDGVSIAWSVSEHLHDAIGCKTVFATHYHELTQLENELAGVKNFTVAVREVGDQVLFLHKLIPGGADRSYGIEVGRLAGLPAPVITRAKEVLALLEGEGEQMAARLTADGMQAPLSTKRRGPRMKHQLHADQLGFFGEAPAAPVDASATRLKAAVSALDTDSMTPLEALTTLAALKRGAEE</sequence>
<dbReference type="FunFam" id="3.40.1170.10:FF:000001">
    <property type="entry name" value="DNA mismatch repair protein MutS"/>
    <property type="match status" value="1"/>
</dbReference>
<evidence type="ECO:0000256" key="1">
    <source>
        <dbReference type="ARBA" id="ARBA00006271"/>
    </source>
</evidence>
<dbReference type="Pfam" id="PF05190">
    <property type="entry name" value="MutS_IV"/>
    <property type="match status" value="1"/>
</dbReference>
<keyword evidence="13" id="KW-1185">Reference proteome</keyword>